<evidence type="ECO:0000313" key="5">
    <source>
        <dbReference type="Proteomes" id="UP001140076"/>
    </source>
</evidence>
<feature type="transmembrane region" description="Helical" evidence="2">
    <location>
        <begin position="95"/>
        <end position="113"/>
    </location>
</feature>
<evidence type="ECO:0000313" key="4">
    <source>
        <dbReference type="EMBL" id="MDA0567895.1"/>
    </source>
</evidence>
<reference evidence="4" key="1">
    <citation type="submission" date="2021-10" db="EMBL/GenBank/DDBJ databases">
        <title>Streptomonospora sp. nov., isolated from mangrove soil.</title>
        <authorList>
            <person name="Chen X."/>
            <person name="Ge X."/>
            <person name="Liu W."/>
        </authorList>
    </citation>
    <scope>NUCLEOTIDE SEQUENCE</scope>
    <source>
        <strain evidence="4">S1-112</strain>
    </source>
</reference>
<feature type="region of interest" description="Disordered" evidence="1">
    <location>
        <begin position="119"/>
        <end position="140"/>
    </location>
</feature>
<dbReference type="GO" id="GO:0080120">
    <property type="term" value="P:CAAX-box protein maturation"/>
    <property type="evidence" value="ECO:0007669"/>
    <property type="project" value="UniProtKB-ARBA"/>
</dbReference>
<evidence type="ECO:0000259" key="3">
    <source>
        <dbReference type="Pfam" id="PF02517"/>
    </source>
</evidence>
<comment type="caution">
    <text evidence="4">The sequence shown here is derived from an EMBL/GenBank/DDBJ whole genome shotgun (WGS) entry which is preliminary data.</text>
</comment>
<dbReference type="GO" id="GO:0008237">
    <property type="term" value="F:metallopeptidase activity"/>
    <property type="evidence" value="ECO:0007669"/>
    <property type="project" value="UniProtKB-KW"/>
</dbReference>
<dbReference type="Pfam" id="PF02517">
    <property type="entry name" value="Rce1-like"/>
    <property type="match status" value="1"/>
</dbReference>
<proteinExistence type="predicted"/>
<evidence type="ECO:0000256" key="1">
    <source>
        <dbReference type="SAM" id="MobiDB-lite"/>
    </source>
</evidence>
<dbReference type="AlphaFoldDB" id="A0A9X3NRM2"/>
<keyword evidence="4" id="KW-0645">Protease</keyword>
<keyword evidence="2" id="KW-0472">Membrane</keyword>
<dbReference type="RefSeq" id="WP_270075131.1">
    <property type="nucleotide sequence ID" value="NZ_JAJAQC010000086.1"/>
</dbReference>
<name>A0A9X3NRM2_9ACTN</name>
<dbReference type="InterPro" id="IPR003675">
    <property type="entry name" value="Rce1/LyrA-like_dom"/>
</dbReference>
<accession>A0A9X3NRM2</accession>
<feature type="compositionally biased region" description="Pro residues" evidence="1">
    <location>
        <begin position="130"/>
        <end position="140"/>
    </location>
</feature>
<feature type="domain" description="CAAX prenyl protease 2/Lysostaphin resistance protein A-like" evidence="3">
    <location>
        <begin position="159"/>
        <end position="243"/>
    </location>
</feature>
<feature type="transmembrane region" description="Helical" evidence="2">
    <location>
        <begin position="12"/>
        <end position="33"/>
    </location>
</feature>
<sequence>MLWSESIPEFGAVATVVAVVLVVYAAVGEPLLGRLAFAWLRRRRESDPRALVRFYQFTVAIQAAWTALIAVAAFLATDLTPAHLGLRLPTVWGPFLAAGLGFGLAMLVVWLITRDRETGRSRSRRGGGPAAPPLPPPPDPGQVLAVLSPRTRAERRWAGVLAVTAGVSEELLYRAFLVAFGAALGLPVWLAAVVACVLFAVAHIYQGWWGLVGPGLLGALFMVLFLGTGSLLIPVILHILVDLRSLLLSGSGRRHRTRAL</sequence>
<dbReference type="PANTHER" id="PTHR43592">
    <property type="entry name" value="CAAX AMINO TERMINAL PROTEASE"/>
    <property type="match status" value="1"/>
</dbReference>
<keyword evidence="4" id="KW-0378">Hydrolase</keyword>
<keyword evidence="5" id="KW-1185">Reference proteome</keyword>
<evidence type="ECO:0000256" key="2">
    <source>
        <dbReference type="SAM" id="Phobius"/>
    </source>
</evidence>
<dbReference type="GO" id="GO:0004175">
    <property type="term" value="F:endopeptidase activity"/>
    <property type="evidence" value="ECO:0007669"/>
    <property type="project" value="UniProtKB-ARBA"/>
</dbReference>
<feature type="transmembrane region" description="Helical" evidence="2">
    <location>
        <begin position="217"/>
        <end position="241"/>
    </location>
</feature>
<gene>
    <name evidence="4" type="ORF">LG943_26765</name>
</gene>
<dbReference type="Proteomes" id="UP001140076">
    <property type="component" value="Unassembled WGS sequence"/>
</dbReference>
<protein>
    <submittedName>
        <fullName evidence="4">CPBP family intramembrane metalloprotease</fullName>
    </submittedName>
</protein>
<keyword evidence="4" id="KW-0482">Metalloprotease</keyword>
<feature type="transmembrane region" description="Helical" evidence="2">
    <location>
        <begin position="54"/>
        <end position="75"/>
    </location>
</feature>
<feature type="transmembrane region" description="Helical" evidence="2">
    <location>
        <begin position="176"/>
        <end position="205"/>
    </location>
</feature>
<organism evidence="4 5">
    <name type="scientific">Streptomonospora mangrovi</name>
    <dbReference type="NCBI Taxonomy" id="2883123"/>
    <lineage>
        <taxon>Bacteria</taxon>
        <taxon>Bacillati</taxon>
        <taxon>Actinomycetota</taxon>
        <taxon>Actinomycetes</taxon>
        <taxon>Streptosporangiales</taxon>
        <taxon>Nocardiopsidaceae</taxon>
        <taxon>Streptomonospora</taxon>
    </lineage>
</organism>
<dbReference type="EMBL" id="JAJAQC010000086">
    <property type="protein sequence ID" value="MDA0567895.1"/>
    <property type="molecule type" value="Genomic_DNA"/>
</dbReference>
<dbReference type="PANTHER" id="PTHR43592:SF7">
    <property type="entry name" value="CAAX AMINO TERMINAL PROTEASE FAMILY PROTEIN"/>
    <property type="match status" value="1"/>
</dbReference>
<keyword evidence="2" id="KW-1133">Transmembrane helix</keyword>
<keyword evidence="2" id="KW-0812">Transmembrane</keyword>